<protein>
    <submittedName>
        <fullName evidence="1">15396_t:CDS:1</fullName>
    </submittedName>
</protein>
<name>A0A9W4T3W1_9GLOM</name>
<gene>
    <name evidence="1" type="ORF">FWILDA_LOCUS15203</name>
</gene>
<dbReference type="OrthoDB" id="2303075at2759"/>
<accession>A0A9W4T3W1</accession>
<sequence length="55" mass="5882">MTIHALPVVEGDEVESRHLVKRCSFFNTLLGGCPRSGDICASDQDCGSELSCEPA</sequence>
<evidence type="ECO:0000313" key="1">
    <source>
        <dbReference type="EMBL" id="CAI2191701.1"/>
    </source>
</evidence>
<keyword evidence="2" id="KW-1185">Reference proteome</keyword>
<dbReference type="AlphaFoldDB" id="A0A9W4T3W1"/>
<dbReference type="Proteomes" id="UP001153678">
    <property type="component" value="Unassembled WGS sequence"/>
</dbReference>
<proteinExistence type="predicted"/>
<organism evidence="1 2">
    <name type="scientific">Funneliformis geosporum</name>
    <dbReference type="NCBI Taxonomy" id="1117311"/>
    <lineage>
        <taxon>Eukaryota</taxon>
        <taxon>Fungi</taxon>
        <taxon>Fungi incertae sedis</taxon>
        <taxon>Mucoromycota</taxon>
        <taxon>Glomeromycotina</taxon>
        <taxon>Glomeromycetes</taxon>
        <taxon>Glomerales</taxon>
        <taxon>Glomeraceae</taxon>
        <taxon>Funneliformis</taxon>
    </lineage>
</organism>
<reference evidence="1" key="1">
    <citation type="submission" date="2022-08" db="EMBL/GenBank/DDBJ databases">
        <authorList>
            <person name="Kallberg Y."/>
            <person name="Tangrot J."/>
            <person name="Rosling A."/>
        </authorList>
    </citation>
    <scope>NUCLEOTIDE SEQUENCE</scope>
    <source>
        <strain evidence="1">Wild A</strain>
    </source>
</reference>
<feature type="non-terminal residue" evidence="1">
    <location>
        <position position="55"/>
    </location>
</feature>
<dbReference type="EMBL" id="CAMKVN010007630">
    <property type="protein sequence ID" value="CAI2191701.1"/>
    <property type="molecule type" value="Genomic_DNA"/>
</dbReference>
<evidence type="ECO:0000313" key="2">
    <source>
        <dbReference type="Proteomes" id="UP001153678"/>
    </source>
</evidence>
<comment type="caution">
    <text evidence="1">The sequence shown here is derived from an EMBL/GenBank/DDBJ whole genome shotgun (WGS) entry which is preliminary data.</text>
</comment>